<evidence type="ECO:0000256" key="4">
    <source>
        <dbReference type="ARBA" id="ARBA00022989"/>
    </source>
</evidence>
<evidence type="ECO:0000256" key="3">
    <source>
        <dbReference type="ARBA" id="ARBA00022692"/>
    </source>
</evidence>
<comment type="caution">
    <text evidence="7">The sequence shown here is derived from an EMBL/GenBank/DDBJ whole genome shotgun (WGS) entry which is preliminary data.</text>
</comment>
<dbReference type="Proteomes" id="UP000654345">
    <property type="component" value="Unassembled WGS sequence"/>
</dbReference>
<feature type="transmembrane region" description="Helical" evidence="6">
    <location>
        <begin position="199"/>
        <end position="217"/>
    </location>
</feature>
<evidence type="ECO:0000313" key="7">
    <source>
        <dbReference type="EMBL" id="GHO56121.1"/>
    </source>
</evidence>
<dbReference type="InterPro" id="IPR003841">
    <property type="entry name" value="Na/Pi_transpt"/>
</dbReference>
<protein>
    <recommendedName>
        <fullName evidence="9">Na/Pi cotransporter</fullName>
    </recommendedName>
</protein>
<evidence type="ECO:0000256" key="1">
    <source>
        <dbReference type="ARBA" id="ARBA00004651"/>
    </source>
</evidence>
<proteinExistence type="predicted"/>
<evidence type="ECO:0000313" key="8">
    <source>
        <dbReference type="Proteomes" id="UP000654345"/>
    </source>
</evidence>
<name>A0ABQ3UTK3_9CHLR</name>
<reference evidence="7 8" key="1">
    <citation type="journal article" date="2021" name="Int. J. Syst. Evol. Microbiol.">
        <title>Reticulibacter mediterranei gen. nov., sp. nov., within the new family Reticulibacteraceae fam. nov., and Ktedonospora formicarum gen. nov., sp. nov., Ktedonobacter robiniae sp. nov., Dictyobacter formicarum sp. nov. and Dictyobacter arantiisoli sp. nov., belonging to the class Ktedonobacteria.</title>
        <authorList>
            <person name="Yabe S."/>
            <person name="Zheng Y."/>
            <person name="Wang C.M."/>
            <person name="Sakai Y."/>
            <person name="Abe K."/>
            <person name="Yokota A."/>
            <person name="Donadio S."/>
            <person name="Cavaletti L."/>
            <person name="Monciardini P."/>
        </authorList>
    </citation>
    <scope>NUCLEOTIDE SEQUENCE [LARGE SCALE GENOMIC DNA]</scope>
    <source>
        <strain evidence="7 8">SOSP1-30</strain>
    </source>
</reference>
<accession>A0ABQ3UTK3</accession>
<evidence type="ECO:0008006" key="9">
    <source>
        <dbReference type="Google" id="ProtNLM"/>
    </source>
</evidence>
<keyword evidence="8" id="KW-1185">Reference proteome</keyword>
<dbReference type="PANTHER" id="PTHR10010">
    <property type="entry name" value="SOLUTE CARRIER FAMILY 34 SODIUM PHOSPHATE , MEMBER 2-RELATED"/>
    <property type="match status" value="1"/>
</dbReference>
<keyword evidence="2" id="KW-1003">Cell membrane</keyword>
<dbReference type="PANTHER" id="PTHR10010:SF46">
    <property type="entry name" value="SODIUM-DEPENDENT PHOSPHATE TRANSPORT PROTEIN 2B"/>
    <property type="match status" value="1"/>
</dbReference>
<feature type="transmembrane region" description="Helical" evidence="6">
    <location>
        <begin position="66"/>
        <end position="90"/>
    </location>
</feature>
<keyword evidence="5 6" id="KW-0472">Membrane</keyword>
<evidence type="ECO:0000256" key="5">
    <source>
        <dbReference type="ARBA" id="ARBA00023136"/>
    </source>
</evidence>
<evidence type="ECO:0000256" key="6">
    <source>
        <dbReference type="SAM" id="Phobius"/>
    </source>
</evidence>
<dbReference type="RefSeq" id="WP_268887366.1">
    <property type="nucleotide sequence ID" value="NZ_BNJG01000002.1"/>
</dbReference>
<gene>
    <name evidence="7" type="ORF">KSB_45960</name>
</gene>
<comment type="subcellular location">
    <subcellularLocation>
        <location evidence="1">Cell membrane</location>
        <topology evidence="1">Multi-pass membrane protein</topology>
    </subcellularLocation>
</comment>
<feature type="transmembrane region" description="Helical" evidence="6">
    <location>
        <begin position="97"/>
        <end position="117"/>
    </location>
</feature>
<keyword evidence="3 6" id="KW-0812">Transmembrane</keyword>
<feature type="transmembrane region" description="Helical" evidence="6">
    <location>
        <begin position="162"/>
        <end position="187"/>
    </location>
</feature>
<feature type="transmembrane region" description="Helical" evidence="6">
    <location>
        <begin position="229"/>
        <end position="249"/>
    </location>
</feature>
<sequence length="259" mass="27367">MALLLYGVRSMTEVIGQSDNRYLRQCFLHVARFPAVAYLISLVVTACMQSSSVMSSLLIDLVSTDLLPFSTAVVMLLGANVGSTLAVQLLSYHVTDYALYAVGLFALLALCTAHTSWKRAGQALFSCGLMLLGLFTLSQASQLLASSPWVVGILDTYAGRPFLLFVLGILLAMLLNSSTAAIGLALALVSAHTLAPEPVLALMLGANVGTTLPALLASRRATTRTGQCLALVHTGTKLTGACLLFLLLHPLGLPSCTRR</sequence>
<keyword evidence="4 6" id="KW-1133">Transmembrane helix</keyword>
<dbReference type="NCBIfam" id="NF037997">
    <property type="entry name" value="Na_Pi_symport"/>
    <property type="match status" value="1"/>
</dbReference>
<dbReference type="Pfam" id="PF02690">
    <property type="entry name" value="Na_Pi_cotrans"/>
    <property type="match status" value="2"/>
</dbReference>
<organism evidence="7 8">
    <name type="scientific">Ktedonobacter robiniae</name>
    <dbReference type="NCBI Taxonomy" id="2778365"/>
    <lineage>
        <taxon>Bacteria</taxon>
        <taxon>Bacillati</taxon>
        <taxon>Chloroflexota</taxon>
        <taxon>Ktedonobacteria</taxon>
        <taxon>Ktedonobacterales</taxon>
        <taxon>Ktedonobacteraceae</taxon>
        <taxon>Ktedonobacter</taxon>
    </lineage>
</organism>
<feature type="transmembrane region" description="Helical" evidence="6">
    <location>
        <begin position="26"/>
        <end position="46"/>
    </location>
</feature>
<dbReference type="EMBL" id="BNJG01000002">
    <property type="protein sequence ID" value="GHO56121.1"/>
    <property type="molecule type" value="Genomic_DNA"/>
</dbReference>
<evidence type="ECO:0000256" key="2">
    <source>
        <dbReference type="ARBA" id="ARBA00022475"/>
    </source>
</evidence>